<feature type="compositionally biased region" description="Basic and acidic residues" evidence="1">
    <location>
        <begin position="16"/>
        <end position="27"/>
    </location>
</feature>
<name>A0A7S3ZZY2_9STRA</name>
<feature type="region of interest" description="Disordered" evidence="1">
    <location>
        <begin position="370"/>
        <end position="411"/>
    </location>
</feature>
<dbReference type="EMBL" id="CAKKNE010000003">
    <property type="protein sequence ID" value="CAH0372096.1"/>
    <property type="molecule type" value="Genomic_DNA"/>
</dbReference>
<dbReference type="CDD" id="cd14686">
    <property type="entry name" value="bZIP"/>
    <property type="match status" value="1"/>
</dbReference>
<feature type="region of interest" description="Disordered" evidence="1">
    <location>
        <begin position="277"/>
        <end position="349"/>
    </location>
</feature>
<dbReference type="Proteomes" id="UP000789595">
    <property type="component" value="Unassembled WGS sequence"/>
</dbReference>
<organism evidence="3">
    <name type="scientific">Pelagomonas calceolata</name>
    <dbReference type="NCBI Taxonomy" id="35677"/>
    <lineage>
        <taxon>Eukaryota</taxon>
        <taxon>Sar</taxon>
        <taxon>Stramenopiles</taxon>
        <taxon>Ochrophyta</taxon>
        <taxon>Pelagophyceae</taxon>
        <taxon>Pelagomonadales</taxon>
        <taxon>Pelagomonadaceae</taxon>
        <taxon>Pelagomonas</taxon>
    </lineage>
</organism>
<feature type="compositionally biased region" description="Low complexity" evidence="1">
    <location>
        <begin position="233"/>
        <end position="246"/>
    </location>
</feature>
<evidence type="ECO:0000256" key="1">
    <source>
        <dbReference type="SAM" id="MobiDB-lite"/>
    </source>
</evidence>
<dbReference type="EMBL" id="HBIW01017166">
    <property type="protein sequence ID" value="CAE0699366.1"/>
    <property type="molecule type" value="Transcribed_RNA"/>
</dbReference>
<dbReference type="AlphaFoldDB" id="A0A7S3ZZY2"/>
<evidence type="ECO:0000259" key="2">
    <source>
        <dbReference type="PROSITE" id="PS00036"/>
    </source>
</evidence>
<evidence type="ECO:0000313" key="5">
    <source>
        <dbReference type="Proteomes" id="UP000789595"/>
    </source>
</evidence>
<reference evidence="3" key="1">
    <citation type="submission" date="2021-01" db="EMBL/GenBank/DDBJ databases">
        <authorList>
            <person name="Corre E."/>
            <person name="Pelletier E."/>
            <person name="Niang G."/>
            <person name="Scheremetjew M."/>
            <person name="Finn R."/>
            <person name="Kale V."/>
            <person name="Holt S."/>
            <person name="Cochrane G."/>
            <person name="Meng A."/>
            <person name="Brown T."/>
            <person name="Cohen L."/>
        </authorList>
    </citation>
    <scope>NUCLEOTIDE SEQUENCE</scope>
    <source>
        <strain evidence="3">CCMP1756</strain>
    </source>
</reference>
<feature type="region of interest" description="Disordered" evidence="1">
    <location>
        <begin position="120"/>
        <end position="260"/>
    </location>
</feature>
<feature type="region of interest" description="Disordered" evidence="1">
    <location>
        <begin position="1"/>
        <end position="43"/>
    </location>
</feature>
<evidence type="ECO:0000313" key="4">
    <source>
        <dbReference type="EMBL" id="CAH0372096.1"/>
    </source>
</evidence>
<accession>A0A7S3ZZY2</accession>
<gene>
    <name evidence="3" type="ORF">PCAL00307_LOCUS14802</name>
    <name evidence="4" type="ORF">PECAL_3P20720</name>
</gene>
<feature type="domain" description="BZIP" evidence="2">
    <location>
        <begin position="30"/>
        <end position="44"/>
    </location>
</feature>
<dbReference type="GO" id="GO:0003700">
    <property type="term" value="F:DNA-binding transcription factor activity"/>
    <property type="evidence" value="ECO:0007669"/>
    <property type="project" value="InterPro"/>
</dbReference>
<keyword evidence="5" id="KW-1185">Reference proteome</keyword>
<protein>
    <recommendedName>
        <fullName evidence="2">BZIP domain-containing protein</fullName>
    </recommendedName>
</protein>
<feature type="compositionally biased region" description="Low complexity" evidence="1">
    <location>
        <begin position="159"/>
        <end position="169"/>
    </location>
</feature>
<reference evidence="4" key="2">
    <citation type="submission" date="2021-11" db="EMBL/GenBank/DDBJ databases">
        <authorList>
            <consortium name="Genoscope - CEA"/>
            <person name="William W."/>
        </authorList>
    </citation>
    <scope>NUCLEOTIDE SEQUENCE</scope>
</reference>
<sequence length="439" mass="46831">MKTSDRPPSPPLSEQQRQERARAEEKKRLKRAANRRSACTSRVRKKQFVEEMTAANAQLQLYSEILARAPPTVTVDQNCRLRFASQAAKDLLGITSAEDVDLRSLLADGPDRPRQAQWLAQAAGCEQKRDASPPSSSSSPRRDANWPPQEWSDVRHAVSNSSGDSGGSNSDRRGESSSNNGSSGGSHDGSDDDSKERVDTQVPRAPPPAKKYDEDTEMADASRSGSSTERGASPSNSDTNVNSNSSRDGSTQSDDEHPDLDVCRLELVCRDGRVVSVDAARGGAFASNRAAPVVEDDRPRRGVRSPPTSPFTRQPSSPSRPLARGESHDSLATATTVPPPPGPSDPRETVLSLRPAYEYDDASAWLGSLTVGQPTQAPPGAAATVRSAVSEAIRSARQPPRSPPRVEDLCADTNTSPAELQSVVDGLMLIAGAVPPSTS</sequence>
<proteinExistence type="predicted"/>
<feature type="compositionally biased region" description="Low complexity" evidence="1">
    <location>
        <begin position="371"/>
        <end position="385"/>
    </location>
</feature>
<evidence type="ECO:0000313" key="3">
    <source>
        <dbReference type="EMBL" id="CAE0699366.1"/>
    </source>
</evidence>
<feature type="compositionally biased region" description="Polar residues" evidence="1">
    <location>
        <begin position="310"/>
        <end position="319"/>
    </location>
</feature>
<dbReference type="InterPro" id="IPR004827">
    <property type="entry name" value="bZIP"/>
</dbReference>
<feature type="compositionally biased region" description="Basic and acidic residues" evidence="1">
    <location>
        <begin position="188"/>
        <end position="199"/>
    </location>
</feature>
<dbReference type="PROSITE" id="PS00036">
    <property type="entry name" value="BZIP_BASIC"/>
    <property type="match status" value="1"/>
</dbReference>